<accession>W1NN57</accession>
<name>W1NN57_AMBTC</name>
<organism evidence="1 2">
    <name type="scientific">Amborella trichopoda</name>
    <dbReference type="NCBI Taxonomy" id="13333"/>
    <lineage>
        <taxon>Eukaryota</taxon>
        <taxon>Viridiplantae</taxon>
        <taxon>Streptophyta</taxon>
        <taxon>Embryophyta</taxon>
        <taxon>Tracheophyta</taxon>
        <taxon>Spermatophyta</taxon>
        <taxon>Magnoliopsida</taxon>
        <taxon>Amborellales</taxon>
        <taxon>Amborellaceae</taxon>
        <taxon>Amborella</taxon>
    </lineage>
</organism>
<dbReference type="Gramene" id="ERM96735">
    <property type="protein sequence ID" value="ERM96735"/>
    <property type="gene ID" value="AMTR_s00202p00031830"/>
</dbReference>
<dbReference type="HOGENOM" id="CLU_1429845_0_0_1"/>
<gene>
    <name evidence="1" type="ORF">AMTR_s00202p00031830</name>
</gene>
<evidence type="ECO:0000313" key="1">
    <source>
        <dbReference type="EMBL" id="ERM96735.1"/>
    </source>
</evidence>
<reference evidence="2" key="1">
    <citation type="journal article" date="2013" name="Science">
        <title>The Amborella genome and the evolution of flowering plants.</title>
        <authorList>
            <consortium name="Amborella Genome Project"/>
        </authorList>
    </citation>
    <scope>NUCLEOTIDE SEQUENCE [LARGE SCALE GENOMIC DNA]</scope>
</reference>
<dbReference type="EMBL" id="KI397101">
    <property type="protein sequence ID" value="ERM96735.1"/>
    <property type="molecule type" value="Genomic_DNA"/>
</dbReference>
<dbReference type="AlphaFoldDB" id="W1NN57"/>
<dbReference type="Proteomes" id="UP000017836">
    <property type="component" value="Unassembled WGS sequence"/>
</dbReference>
<evidence type="ECO:0000313" key="2">
    <source>
        <dbReference type="Proteomes" id="UP000017836"/>
    </source>
</evidence>
<proteinExistence type="predicted"/>
<keyword evidence="2" id="KW-1185">Reference proteome</keyword>
<protein>
    <submittedName>
        <fullName evidence="1">Uncharacterized protein</fullName>
    </submittedName>
</protein>
<sequence>MRAGTRAVSPYVQALVRALPSCGLSVRSLPSCELSVRAYTPASPLCVQPLLHALLCVRALPAYAATRAGTPYMRGYSCGLSLHTHFSCWFSPRVVLVQALPACSIRAGPPYVQLLVRALSPCMRLLVRSISPYVRALVRALSPCVRALVCALSPFVRALVRAPRSCGLPVREGTRAGSTSVRALVQARHA</sequence>